<dbReference type="AlphaFoldDB" id="A0A6M3X928"/>
<reference evidence="1" key="1">
    <citation type="submission" date="2020-03" db="EMBL/GenBank/DDBJ databases">
        <title>The deep terrestrial virosphere.</title>
        <authorList>
            <person name="Holmfeldt K."/>
            <person name="Nilsson E."/>
            <person name="Simone D."/>
            <person name="Lopez-Fernandez M."/>
            <person name="Wu X."/>
            <person name="de Brujin I."/>
            <person name="Lundin D."/>
            <person name="Andersson A."/>
            <person name="Bertilsson S."/>
            <person name="Dopson M."/>
        </authorList>
    </citation>
    <scope>NUCLEOTIDE SEQUENCE</scope>
    <source>
        <strain evidence="1">TM448B00218</strain>
    </source>
</reference>
<proteinExistence type="predicted"/>
<name>A0A6M3X928_9ZZZZ</name>
<accession>A0A6M3X928</accession>
<organism evidence="1">
    <name type="scientific">viral metagenome</name>
    <dbReference type="NCBI Taxonomy" id="1070528"/>
    <lineage>
        <taxon>unclassified sequences</taxon>
        <taxon>metagenomes</taxon>
        <taxon>organismal metagenomes</taxon>
    </lineage>
</organism>
<evidence type="ECO:0000313" key="1">
    <source>
        <dbReference type="EMBL" id="QJH94380.1"/>
    </source>
</evidence>
<dbReference type="EMBL" id="MT144600">
    <property type="protein sequence ID" value="QJH94380.1"/>
    <property type="molecule type" value="Genomic_DNA"/>
</dbReference>
<protein>
    <submittedName>
        <fullName evidence="1">Uncharacterized protein</fullName>
    </submittedName>
</protein>
<gene>
    <name evidence="1" type="ORF">TM448B00218_0023</name>
</gene>
<sequence>MRQVNIRKLRKDLAAELSDLPFEIIRNGVVVAAVDYPTVEMIPFRVTANRPVRQVVGGGDEGVINPAVAFFNPMPKKGGR</sequence>